<proteinExistence type="evidence at transcript level"/>
<accession>H7CHJ8</accession>
<dbReference type="EMBL" id="AB701644">
    <property type="protein sequence ID" value="BAL70296.1"/>
    <property type="molecule type" value="mRNA"/>
</dbReference>
<sequence length="81" mass="8668">MARPSSGLTGSCFIFPSSLIVPGSLRKSFLFPTRIMGTFGQKCLTSGVHFSGMFSSESGLSMEKHIKITSVSGYDNGRNLS</sequence>
<reference evidence="1" key="1">
    <citation type="submission" date="2012-03" db="EMBL/GenBank/DDBJ databases">
        <title>The major constituents of the venom gland of a braconid endoparasitoid, Meteorus pulchricornis.</title>
        <authorList>
            <person name="Sano T."/>
            <person name="Miura K."/>
        </authorList>
    </citation>
    <scope>NUCLEOTIDE SEQUENCE</scope>
</reference>
<dbReference type="AlphaFoldDB" id="H7CHJ8"/>
<name>H7CHJ8_9HYME</name>
<organism evidence="1">
    <name type="scientific">Meteorus pulchricornis</name>
    <dbReference type="NCBI Taxonomy" id="51522"/>
    <lineage>
        <taxon>Eukaryota</taxon>
        <taxon>Metazoa</taxon>
        <taxon>Ecdysozoa</taxon>
        <taxon>Arthropoda</taxon>
        <taxon>Hexapoda</taxon>
        <taxon>Insecta</taxon>
        <taxon>Pterygota</taxon>
        <taxon>Neoptera</taxon>
        <taxon>Endopterygota</taxon>
        <taxon>Hymenoptera</taxon>
        <taxon>Apocrita</taxon>
        <taxon>Ichneumonoidea</taxon>
        <taxon>Braconidae</taxon>
        <taxon>Meteorinae</taxon>
        <taxon>Meteorus</taxon>
    </lineage>
</organism>
<protein>
    <submittedName>
        <fullName evidence="1">Uncharacterized protein</fullName>
    </submittedName>
</protein>
<evidence type="ECO:0000313" key="1">
    <source>
        <dbReference type="EMBL" id="BAL70296.1"/>
    </source>
</evidence>